<dbReference type="PANTHER" id="PTHR45527">
    <property type="entry name" value="NONRIBOSOMAL PEPTIDE SYNTHETASE"/>
    <property type="match status" value="1"/>
</dbReference>
<dbReference type="EMBL" id="BNBE01000001">
    <property type="protein sequence ID" value="GHF79043.1"/>
    <property type="molecule type" value="Genomic_DNA"/>
</dbReference>
<feature type="region of interest" description="Disordered" evidence="1">
    <location>
        <begin position="1"/>
        <end position="20"/>
    </location>
</feature>
<reference evidence="4" key="2">
    <citation type="submission" date="2020-09" db="EMBL/GenBank/DDBJ databases">
        <authorList>
            <person name="Sun Q."/>
            <person name="Ohkuma M."/>
        </authorList>
    </citation>
    <scope>NUCLEOTIDE SEQUENCE</scope>
    <source>
        <strain evidence="4">JCM 4122</strain>
    </source>
</reference>
<evidence type="ECO:0000259" key="3">
    <source>
        <dbReference type="Pfam" id="PF13193"/>
    </source>
</evidence>
<keyword evidence="4" id="KW-0436">Ligase</keyword>
<keyword evidence="5" id="KW-1185">Reference proteome</keyword>
<sequence>MDPLSVGDRITGAAAGTENSPRSRLVHGLLAEAAADSPDSRAVTDASGTWTYAETETAAHAFAAWLSDQGLGRGDRLVVQLPTTRDLVAMFFGAAMLGVVFVPLNPGMKTFHLAPVLANAEPSLVLVGPAALETVSALTGAEVRDQDSVLAEVRKYAETGAEAPRTPVAPDDVAVLVYTSGSTAAPKAVICPHAQITFASAAIERVIGYRPDDVVLCRFPLSWDYGLYKVLLSVIGSSEIVLADDASDLVLLRRIRETGATVVPIVPSLAAMIVRLAERDEEPAPRVRLFTNTGAALPQSTIDSLRTLFPGSRVVRQYGQTECKRITVMPPDRERERPDSVGLPLPGTEVLILDEHGRPLPAGETGEIVAVGPHVMPGYWRNPEQTDRAFRPHPAGGLRLHTGDYGRLDADGYLYFDGRRDDMFKRKGVRMSTVEIESAATDIDGVRAAAVLPPDGDRDLVLFVETHRGRHEVLRELNARLEAQKVPSVCHVVDAIPLTPNGKNDRKKLAEILEGTHQ</sequence>
<protein>
    <submittedName>
        <fullName evidence="4">Long-chain-fatty-acid--CoA ligase</fullName>
    </submittedName>
</protein>
<dbReference type="PANTHER" id="PTHR45527:SF1">
    <property type="entry name" value="FATTY ACID SYNTHASE"/>
    <property type="match status" value="1"/>
</dbReference>
<dbReference type="Proteomes" id="UP000632849">
    <property type="component" value="Unassembled WGS sequence"/>
</dbReference>
<dbReference type="Pfam" id="PF13193">
    <property type="entry name" value="AMP-binding_C"/>
    <property type="match status" value="1"/>
</dbReference>
<feature type="domain" description="AMP-binding enzyme C-terminal" evidence="3">
    <location>
        <begin position="435"/>
        <end position="503"/>
    </location>
</feature>
<dbReference type="Gene3D" id="3.40.50.12780">
    <property type="entry name" value="N-terminal domain of ligase-like"/>
    <property type="match status" value="1"/>
</dbReference>
<evidence type="ECO:0000259" key="2">
    <source>
        <dbReference type="Pfam" id="PF00501"/>
    </source>
</evidence>
<evidence type="ECO:0000256" key="1">
    <source>
        <dbReference type="SAM" id="MobiDB-lite"/>
    </source>
</evidence>
<reference evidence="4" key="1">
    <citation type="journal article" date="2014" name="Int. J. Syst. Evol. Microbiol.">
        <title>Complete genome sequence of Corynebacterium casei LMG S-19264T (=DSM 44701T), isolated from a smear-ripened cheese.</title>
        <authorList>
            <consortium name="US DOE Joint Genome Institute (JGI-PGF)"/>
            <person name="Walter F."/>
            <person name="Albersmeier A."/>
            <person name="Kalinowski J."/>
            <person name="Ruckert C."/>
        </authorList>
    </citation>
    <scope>NUCLEOTIDE SEQUENCE</scope>
    <source>
        <strain evidence="4">JCM 4122</strain>
    </source>
</reference>
<evidence type="ECO:0000313" key="4">
    <source>
        <dbReference type="EMBL" id="GHF79043.1"/>
    </source>
</evidence>
<evidence type="ECO:0000313" key="5">
    <source>
        <dbReference type="Proteomes" id="UP000632849"/>
    </source>
</evidence>
<dbReference type="AlphaFoldDB" id="A0A919BBD2"/>
<organism evidence="4 5">
    <name type="scientific">Streptomyces filamentosus</name>
    <name type="common">Streptomyces roseosporus</name>
    <dbReference type="NCBI Taxonomy" id="67294"/>
    <lineage>
        <taxon>Bacteria</taxon>
        <taxon>Bacillati</taxon>
        <taxon>Actinomycetota</taxon>
        <taxon>Actinomycetes</taxon>
        <taxon>Kitasatosporales</taxon>
        <taxon>Streptomycetaceae</taxon>
        <taxon>Streptomyces</taxon>
    </lineage>
</organism>
<dbReference type="GO" id="GO:0031177">
    <property type="term" value="F:phosphopantetheine binding"/>
    <property type="evidence" value="ECO:0007669"/>
    <property type="project" value="TreeGrafter"/>
</dbReference>
<dbReference type="InterPro" id="IPR025110">
    <property type="entry name" value="AMP-bd_C"/>
</dbReference>
<dbReference type="InterPro" id="IPR045851">
    <property type="entry name" value="AMP-bd_C_sf"/>
</dbReference>
<dbReference type="InterPro" id="IPR042099">
    <property type="entry name" value="ANL_N_sf"/>
</dbReference>
<dbReference type="Pfam" id="PF00501">
    <property type="entry name" value="AMP-binding"/>
    <property type="match status" value="1"/>
</dbReference>
<name>A0A919BBD2_STRFL</name>
<gene>
    <name evidence="4" type="ORF">GCM10017667_03120</name>
</gene>
<proteinExistence type="predicted"/>
<dbReference type="InterPro" id="IPR000873">
    <property type="entry name" value="AMP-dep_synth/lig_dom"/>
</dbReference>
<dbReference type="GO" id="GO:0043041">
    <property type="term" value="P:amino acid activation for nonribosomal peptide biosynthetic process"/>
    <property type="evidence" value="ECO:0007669"/>
    <property type="project" value="TreeGrafter"/>
</dbReference>
<dbReference type="Gene3D" id="3.30.300.30">
    <property type="match status" value="1"/>
</dbReference>
<accession>A0A919BBD2</accession>
<feature type="domain" description="AMP-dependent synthetase/ligase" evidence="2">
    <location>
        <begin position="31"/>
        <end position="380"/>
    </location>
</feature>
<comment type="caution">
    <text evidence="4">The sequence shown here is derived from an EMBL/GenBank/DDBJ whole genome shotgun (WGS) entry which is preliminary data.</text>
</comment>
<dbReference type="GO" id="GO:0044550">
    <property type="term" value="P:secondary metabolite biosynthetic process"/>
    <property type="evidence" value="ECO:0007669"/>
    <property type="project" value="TreeGrafter"/>
</dbReference>
<dbReference type="SUPFAM" id="SSF56801">
    <property type="entry name" value="Acetyl-CoA synthetase-like"/>
    <property type="match status" value="1"/>
</dbReference>
<dbReference type="GO" id="GO:0005829">
    <property type="term" value="C:cytosol"/>
    <property type="evidence" value="ECO:0007669"/>
    <property type="project" value="TreeGrafter"/>
</dbReference>
<dbReference type="GO" id="GO:0016874">
    <property type="term" value="F:ligase activity"/>
    <property type="evidence" value="ECO:0007669"/>
    <property type="project" value="UniProtKB-KW"/>
</dbReference>